<organism evidence="1 2">
    <name type="scientific">Dethiobacter alkaliphilus AHT 1</name>
    <dbReference type="NCBI Taxonomy" id="555088"/>
    <lineage>
        <taxon>Bacteria</taxon>
        <taxon>Bacillati</taxon>
        <taxon>Bacillota</taxon>
        <taxon>Dethiobacteria</taxon>
        <taxon>Dethiobacterales</taxon>
        <taxon>Dethiobacteraceae</taxon>
        <taxon>Dethiobacter</taxon>
    </lineage>
</organism>
<sequence>MQTIDSWIVLGGNQLAKKLDKSAFVFRSIIVPLEVQDFFHITRAKAKYPKHIKLMLNNTAFDAFLEISNGTEIRLFWSLSFADLLRKNFPSFYSNADKGRKIEGPYMIFYKSEDIDAFQVSFKDEIKSSNNREKYTIKAARKALCQQLRIEYGWKELELNDTWIESQSIRVATLFSRDEGNQWTYGLPHHYLSWDIYTAFILEHENVYNYLLLKPEELKTLVKRCNVGSRFIFTIVKEENTYSFQQYPEFNISNKVKSIDPKQSKTDFSQEAKSDFSVKNPRIEIILDNKVTEKKETSNEILDEDKTLSIKHFDKIDNVISNLIDDFSNMKSALKKEISETLMTDNFDRAKSSVNQVQSIDLIYSKLLEVNDMWNKLKNS</sequence>
<dbReference type="Proteomes" id="UP000006443">
    <property type="component" value="Unassembled WGS sequence"/>
</dbReference>
<dbReference type="OrthoDB" id="9802640at2"/>
<name>C0GD33_DETAL</name>
<accession>C0GD33</accession>
<keyword evidence="2" id="KW-1185">Reference proteome</keyword>
<proteinExistence type="predicted"/>
<comment type="caution">
    <text evidence="1">The sequence shown here is derived from an EMBL/GenBank/DDBJ whole genome shotgun (WGS) entry which is preliminary data.</text>
</comment>
<evidence type="ECO:0000313" key="2">
    <source>
        <dbReference type="Proteomes" id="UP000006443"/>
    </source>
</evidence>
<dbReference type="EMBL" id="ACJM01000001">
    <property type="protein sequence ID" value="EEG79118.1"/>
    <property type="molecule type" value="Genomic_DNA"/>
</dbReference>
<protein>
    <submittedName>
        <fullName evidence="1">Uncharacterized protein</fullName>
    </submittedName>
</protein>
<evidence type="ECO:0000313" key="1">
    <source>
        <dbReference type="EMBL" id="EEG79118.1"/>
    </source>
</evidence>
<dbReference type="AlphaFoldDB" id="C0GD33"/>
<reference evidence="1 2" key="1">
    <citation type="submission" date="2009-02" db="EMBL/GenBank/DDBJ databases">
        <title>Sequencing of the draft genome and assembly of Dethiobacter alkaliphilus AHT 1.</title>
        <authorList>
            <consortium name="US DOE Joint Genome Institute (JGI-PGF)"/>
            <person name="Lucas S."/>
            <person name="Copeland A."/>
            <person name="Lapidus A."/>
            <person name="Glavina del Rio T."/>
            <person name="Dalin E."/>
            <person name="Tice H."/>
            <person name="Bruce D."/>
            <person name="Goodwin L."/>
            <person name="Pitluck S."/>
            <person name="Larimer F."/>
            <person name="Land M.L."/>
            <person name="Hauser L."/>
            <person name="Muyzer G."/>
        </authorList>
    </citation>
    <scope>NUCLEOTIDE SEQUENCE [LARGE SCALE GENOMIC DNA]</scope>
    <source>
        <strain evidence="1 2">AHT 1</strain>
    </source>
</reference>
<gene>
    <name evidence="1" type="ORF">DealDRAFT_0392</name>
</gene>
<dbReference type="STRING" id="555088.DealDRAFT_0392"/>
<dbReference type="RefSeq" id="WP_008514328.1">
    <property type="nucleotide sequence ID" value="NZ_ACJM01000001.1"/>
</dbReference>